<protein>
    <submittedName>
        <fullName evidence="1">Dehydrodolichyl diphosphate syntase complex subunit nus1</fullName>
    </submittedName>
</protein>
<evidence type="ECO:0000313" key="1">
    <source>
        <dbReference type="EMBL" id="BBC79445.1"/>
    </source>
</evidence>
<dbReference type="AlphaFoldDB" id="A0A2Z5ZGE4"/>
<reference evidence="1 2" key="1">
    <citation type="submission" date="2018-02" db="EMBL/GenBank/DDBJ databases">
        <title>Acetobacter orientalis genome.</title>
        <authorList>
            <person name="Nakashima N."/>
            <person name="Tamura T."/>
        </authorList>
    </citation>
    <scope>NUCLEOTIDE SEQUENCE [LARGE SCALE GENOMIC DNA]</scope>
    <source>
        <strain evidence="1 2">FAN1</strain>
    </source>
</reference>
<dbReference type="EMBL" id="AP018515">
    <property type="protein sequence ID" value="BBC79445.1"/>
    <property type="molecule type" value="Genomic_DNA"/>
</dbReference>
<gene>
    <name evidence="1" type="ORF">AcetOrient_orf01641</name>
</gene>
<proteinExistence type="predicted"/>
<name>A0A2Z5ZGE4_9PROT</name>
<dbReference type="KEGG" id="aot:AcetOri_orf01641"/>
<sequence length="51" mass="5695">MQSLLHHSGFLPFETRVTSFLVALAHRGAAQRGPFFNALTMLEVCRFIFGA</sequence>
<organism evidence="1 2">
    <name type="scientific">Acetobacter orientalis</name>
    <dbReference type="NCBI Taxonomy" id="146474"/>
    <lineage>
        <taxon>Bacteria</taxon>
        <taxon>Pseudomonadati</taxon>
        <taxon>Pseudomonadota</taxon>
        <taxon>Alphaproteobacteria</taxon>
        <taxon>Acetobacterales</taxon>
        <taxon>Acetobacteraceae</taxon>
        <taxon>Acetobacter</taxon>
    </lineage>
</organism>
<accession>A0A2Z5ZGE4</accession>
<dbReference type="Proteomes" id="UP000270034">
    <property type="component" value="Chromosome"/>
</dbReference>
<evidence type="ECO:0000313" key="2">
    <source>
        <dbReference type="Proteomes" id="UP000270034"/>
    </source>
</evidence>